<keyword evidence="2" id="KW-1185">Reference proteome</keyword>
<dbReference type="AlphaFoldDB" id="A0A815RCS6"/>
<evidence type="ECO:0000313" key="1">
    <source>
        <dbReference type="EMBL" id="CAF1474151.1"/>
    </source>
</evidence>
<organism evidence="1 2">
    <name type="scientific">Rotaria sordida</name>
    <dbReference type="NCBI Taxonomy" id="392033"/>
    <lineage>
        <taxon>Eukaryota</taxon>
        <taxon>Metazoa</taxon>
        <taxon>Spiralia</taxon>
        <taxon>Gnathifera</taxon>
        <taxon>Rotifera</taxon>
        <taxon>Eurotatoria</taxon>
        <taxon>Bdelloidea</taxon>
        <taxon>Philodinida</taxon>
        <taxon>Philodinidae</taxon>
        <taxon>Rotaria</taxon>
    </lineage>
</organism>
<proteinExistence type="predicted"/>
<evidence type="ECO:0000313" key="2">
    <source>
        <dbReference type="Proteomes" id="UP000663870"/>
    </source>
</evidence>
<accession>A0A815RCS6</accession>
<gene>
    <name evidence="1" type="ORF">JXQ802_LOCUS38912</name>
</gene>
<protein>
    <submittedName>
        <fullName evidence="1">Uncharacterized protein</fullName>
    </submittedName>
</protein>
<reference evidence="1" key="1">
    <citation type="submission" date="2021-02" db="EMBL/GenBank/DDBJ databases">
        <authorList>
            <person name="Nowell W R."/>
        </authorList>
    </citation>
    <scope>NUCLEOTIDE SEQUENCE</scope>
</reference>
<dbReference type="EMBL" id="CAJNOL010002195">
    <property type="protein sequence ID" value="CAF1474151.1"/>
    <property type="molecule type" value="Genomic_DNA"/>
</dbReference>
<name>A0A815RCS6_9BILA</name>
<sequence>MECWQIDGFPIGGRLCFKHRKLILPMIDVETFTHPNYNPYDTSFEIDDSRDRRNKILDEANLSFSKSGIRRFLSKLQRDTHILQGKLAETLAPSEGNALPRKHQLDQRPLQDDYGTHMENNEVIENIKKIMTNA</sequence>
<comment type="caution">
    <text evidence="1">The sequence shown here is derived from an EMBL/GenBank/DDBJ whole genome shotgun (WGS) entry which is preliminary data.</text>
</comment>
<dbReference type="Proteomes" id="UP000663870">
    <property type="component" value="Unassembled WGS sequence"/>
</dbReference>